<dbReference type="Proteomes" id="UP001596298">
    <property type="component" value="Unassembled WGS sequence"/>
</dbReference>
<proteinExistence type="predicted"/>
<dbReference type="InterPro" id="IPR006680">
    <property type="entry name" value="Amidohydro-rel"/>
</dbReference>
<dbReference type="InterPro" id="IPR051781">
    <property type="entry name" value="Metallo-dep_Hydrolase"/>
</dbReference>
<organism evidence="2 3">
    <name type="scientific">Flexivirga alba</name>
    <dbReference type="NCBI Taxonomy" id="702742"/>
    <lineage>
        <taxon>Bacteria</taxon>
        <taxon>Bacillati</taxon>
        <taxon>Actinomycetota</taxon>
        <taxon>Actinomycetes</taxon>
        <taxon>Micrococcales</taxon>
        <taxon>Dermacoccaceae</taxon>
        <taxon>Flexivirga</taxon>
    </lineage>
</organism>
<evidence type="ECO:0000259" key="1">
    <source>
        <dbReference type="Pfam" id="PF01979"/>
    </source>
</evidence>
<protein>
    <submittedName>
        <fullName evidence="2">Amidohydrolase family protein</fullName>
    </submittedName>
</protein>
<accession>A0ABW2AIZ9</accession>
<dbReference type="Gene3D" id="3.20.20.140">
    <property type="entry name" value="Metal-dependent hydrolases"/>
    <property type="match status" value="1"/>
</dbReference>
<gene>
    <name evidence="2" type="ORF">ACFQDH_16615</name>
</gene>
<sequence length="414" mass="42785">MSAPGERLVFAGGSVFDGTGAAVAAADVVVQEGSVVEIGTGLDGDRVIDVTGCTVLPGFFDCHVHLTSSGVDLMNRLTTPFSYQFYEAMVNLRATLATGVTTVRDAGGSDLGIQQAVADGLIAGPRVLLAVNIIGQTGGHTDGWFASGADVPISAPHPGRPAGIADGPDGMRRVVRQMLRAGADHIKICTTGGVLSPRDDPRHTQLTPEEIEVAVTEAAAHGSYVMAHAQGTEGIKNAVRAGVRSIEHGIFLDDEVISMMLERGTWLVPTLAAPRAVLAAAAAGANLPVVVVDKARAVSQAHRESARLAIEAGVNIAMGTDSGVGPHGRNLEELELLVECGMTPDQALTAATGDAARLCGLQDRVGRVAPGMVADLVVVEGAVDDLKSLPDRIRQVWQSGNLSIDRLGLGDDAE</sequence>
<dbReference type="RefSeq" id="WP_382403511.1">
    <property type="nucleotide sequence ID" value="NZ_JBHSWH010000001.1"/>
</dbReference>
<dbReference type="CDD" id="cd01299">
    <property type="entry name" value="Met_dep_hydrolase_A"/>
    <property type="match status" value="1"/>
</dbReference>
<dbReference type="PANTHER" id="PTHR43135">
    <property type="entry name" value="ALPHA-D-RIBOSE 1-METHYLPHOSPHONATE 5-TRIPHOSPHATE DIPHOSPHATASE"/>
    <property type="match status" value="1"/>
</dbReference>
<name>A0ABW2AIZ9_9MICO</name>
<evidence type="ECO:0000313" key="2">
    <source>
        <dbReference type="EMBL" id="MFC6706831.1"/>
    </source>
</evidence>
<dbReference type="Pfam" id="PF01979">
    <property type="entry name" value="Amidohydro_1"/>
    <property type="match status" value="1"/>
</dbReference>
<dbReference type="EMBL" id="JBHSWH010000001">
    <property type="protein sequence ID" value="MFC6706831.1"/>
    <property type="molecule type" value="Genomic_DNA"/>
</dbReference>
<evidence type="ECO:0000313" key="3">
    <source>
        <dbReference type="Proteomes" id="UP001596298"/>
    </source>
</evidence>
<comment type="caution">
    <text evidence="2">The sequence shown here is derived from an EMBL/GenBank/DDBJ whole genome shotgun (WGS) entry which is preliminary data.</text>
</comment>
<reference evidence="3" key="1">
    <citation type="journal article" date="2019" name="Int. J. Syst. Evol. Microbiol.">
        <title>The Global Catalogue of Microorganisms (GCM) 10K type strain sequencing project: providing services to taxonomists for standard genome sequencing and annotation.</title>
        <authorList>
            <consortium name="The Broad Institute Genomics Platform"/>
            <consortium name="The Broad Institute Genome Sequencing Center for Infectious Disease"/>
            <person name="Wu L."/>
            <person name="Ma J."/>
        </authorList>
    </citation>
    <scope>NUCLEOTIDE SEQUENCE [LARGE SCALE GENOMIC DNA]</scope>
    <source>
        <strain evidence="3">CCUG 58127</strain>
    </source>
</reference>
<feature type="domain" description="Amidohydrolase-related" evidence="1">
    <location>
        <begin position="54"/>
        <end position="385"/>
    </location>
</feature>
<dbReference type="SUPFAM" id="SSF51556">
    <property type="entry name" value="Metallo-dependent hydrolases"/>
    <property type="match status" value="1"/>
</dbReference>
<dbReference type="PANTHER" id="PTHR43135:SF3">
    <property type="entry name" value="ALPHA-D-RIBOSE 1-METHYLPHOSPHONATE 5-TRIPHOSPHATE DIPHOSPHATASE"/>
    <property type="match status" value="1"/>
</dbReference>
<dbReference type="InterPro" id="IPR057744">
    <property type="entry name" value="OTAase-like"/>
</dbReference>
<dbReference type="InterPro" id="IPR011059">
    <property type="entry name" value="Metal-dep_hydrolase_composite"/>
</dbReference>
<keyword evidence="3" id="KW-1185">Reference proteome</keyword>
<dbReference type="Gene3D" id="2.30.40.10">
    <property type="entry name" value="Urease, subunit C, domain 1"/>
    <property type="match status" value="1"/>
</dbReference>
<dbReference type="SUPFAM" id="SSF51338">
    <property type="entry name" value="Composite domain of metallo-dependent hydrolases"/>
    <property type="match status" value="1"/>
</dbReference>
<dbReference type="InterPro" id="IPR032466">
    <property type="entry name" value="Metal_Hydrolase"/>
</dbReference>